<protein>
    <submittedName>
        <fullName evidence="1">Uncharacterized protein</fullName>
    </submittedName>
</protein>
<evidence type="ECO:0000313" key="1">
    <source>
        <dbReference type="EMBL" id="KAK4499345.1"/>
    </source>
</evidence>
<comment type="caution">
    <text evidence="1">The sequence shown here is derived from an EMBL/GenBank/DDBJ whole genome shotgun (WGS) entry which is preliminary data.</text>
</comment>
<keyword evidence="2" id="KW-1185">Reference proteome</keyword>
<evidence type="ECO:0000313" key="2">
    <source>
        <dbReference type="Proteomes" id="UP001305779"/>
    </source>
</evidence>
<gene>
    <name evidence="1" type="ORF">PRZ48_009858</name>
</gene>
<dbReference type="Proteomes" id="UP001305779">
    <property type="component" value="Unassembled WGS sequence"/>
</dbReference>
<name>A0ABR0EDH9_ZASCE</name>
<dbReference type="EMBL" id="JAXOVC010000007">
    <property type="protein sequence ID" value="KAK4499345.1"/>
    <property type="molecule type" value="Genomic_DNA"/>
</dbReference>
<sequence>MAAKSPREHGHYQLMSKQVTVCEVPPADAAMVFNAFMDPLLMVKQFAVYDVLPADRALGKGAGPPL</sequence>
<accession>A0ABR0EDH9</accession>
<proteinExistence type="predicted"/>
<reference evidence="1 2" key="1">
    <citation type="journal article" date="2023" name="G3 (Bethesda)">
        <title>A chromosome-level genome assembly of Zasmidium syzygii isolated from banana leaves.</title>
        <authorList>
            <person name="van Westerhoven A.C."/>
            <person name="Mehrabi R."/>
            <person name="Talebi R."/>
            <person name="Steentjes M.B.F."/>
            <person name="Corcolon B."/>
            <person name="Chong P.A."/>
            <person name="Kema G.H.J."/>
            <person name="Seidl M.F."/>
        </authorList>
    </citation>
    <scope>NUCLEOTIDE SEQUENCE [LARGE SCALE GENOMIC DNA]</scope>
    <source>
        <strain evidence="1 2">P124</strain>
    </source>
</reference>
<organism evidence="1 2">
    <name type="scientific">Zasmidium cellare</name>
    <name type="common">Wine cellar mold</name>
    <name type="synonym">Racodium cellare</name>
    <dbReference type="NCBI Taxonomy" id="395010"/>
    <lineage>
        <taxon>Eukaryota</taxon>
        <taxon>Fungi</taxon>
        <taxon>Dikarya</taxon>
        <taxon>Ascomycota</taxon>
        <taxon>Pezizomycotina</taxon>
        <taxon>Dothideomycetes</taxon>
        <taxon>Dothideomycetidae</taxon>
        <taxon>Mycosphaerellales</taxon>
        <taxon>Mycosphaerellaceae</taxon>
        <taxon>Zasmidium</taxon>
    </lineage>
</organism>